<evidence type="ECO:0000313" key="10">
    <source>
        <dbReference type="Proteomes" id="UP000006546"/>
    </source>
</evidence>
<sequence length="395" mass="44061">MAKRSLSRILVTGGAGFIGCNFIHYLFGLSASGGSAFSDAGFDGIVVNLDSLTYAGNPESLADVDAAFGSGCTDASRRRYFFEKADICDRAAVEEILKKYDVDTIVHFAAESHVDRSISGPEAFIRTNVTGTFTLLDAARNFWKKDGAQTAAGDKISSGPFRDGVLFHHISTDEVYGSLGETGYFTETTPYDPRSPYSASKASSDHLVMAYFHTYGLPVTLSNCTNNYGPYQFPEKLLPLMILNMTEGKALPVYGDGKNIRDWIYVEDHNRAVFSIMKDGRIGEKYNIGGENEWENIRLLDKLIDLTAQELGPESGKTAAGIRETVTYVKDRPGHDRRYAIDCTKIKTELGWQRKMTFEEGLTATVRWYLGHPEWIDRIRSGEYLKWIERNYGSR</sequence>
<dbReference type="Pfam" id="PF16363">
    <property type="entry name" value="GDP_Man_Dehyd"/>
    <property type="match status" value="1"/>
</dbReference>
<protein>
    <recommendedName>
        <fullName evidence="4 7">dTDP-glucose 4,6-dehydratase</fullName>
        <ecNumber evidence="4 7">4.2.1.46</ecNumber>
    </recommendedName>
</protein>
<dbReference type="EMBL" id="CP002696">
    <property type="protein sequence ID" value="AEE15818.1"/>
    <property type="molecule type" value="Genomic_DNA"/>
</dbReference>
<dbReference type="Proteomes" id="UP000006546">
    <property type="component" value="Chromosome"/>
</dbReference>
<gene>
    <name evidence="9" type="ordered locus">Trebr_0371</name>
</gene>
<dbReference type="KEGG" id="tbe:Trebr_0371"/>
<dbReference type="OrthoDB" id="9811743at2"/>
<dbReference type="InterPro" id="IPR016040">
    <property type="entry name" value="NAD(P)-bd_dom"/>
</dbReference>
<evidence type="ECO:0000256" key="3">
    <source>
        <dbReference type="ARBA" id="ARBA00008178"/>
    </source>
</evidence>
<reference evidence="10" key="1">
    <citation type="submission" date="2011-04" db="EMBL/GenBank/DDBJ databases">
        <title>The complete genome of Treponema brennaborense DSM 12168.</title>
        <authorList>
            <person name="Lucas S."/>
            <person name="Han J."/>
            <person name="Lapidus A."/>
            <person name="Bruce D."/>
            <person name="Goodwin L."/>
            <person name="Pitluck S."/>
            <person name="Peters L."/>
            <person name="Kyrpides N."/>
            <person name="Mavromatis K."/>
            <person name="Ivanova N."/>
            <person name="Mikhailova N."/>
            <person name="Pagani I."/>
            <person name="Teshima H."/>
            <person name="Detter J.C."/>
            <person name="Tapia R."/>
            <person name="Han C."/>
            <person name="Land M."/>
            <person name="Hauser L."/>
            <person name="Markowitz V."/>
            <person name="Cheng J.-F."/>
            <person name="Hugenholtz P."/>
            <person name="Woyke T."/>
            <person name="Wu D."/>
            <person name="Gronow S."/>
            <person name="Wellnitz S."/>
            <person name="Brambilla E."/>
            <person name="Klenk H.-P."/>
            <person name="Eisen J.A."/>
        </authorList>
    </citation>
    <scope>NUCLEOTIDE SEQUENCE [LARGE SCALE GENOMIC DNA]</scope>
    <source>
        <strain evidence="10">DSM 12168 / CIP 105900 / DD5/3</strain>
    </source>
</reference>
<name>F4LN32_TREBD</name>
<dbReference type="PANTHER" id="PTHR43000">
    <property type="entry name" value="DTDP-D-GLUCOSE 4,6-DEHYDRATASE-RELATED"/>
    <property type="match status" value="1"/>
</dbReference>
<evidence type="ECO:0000256" key="1">
    <source>
        <dbReference type="ARBA" id="ARBA00001539"/>
    </source>
</evidence>
<comment type="catalytic activity">
    <reaction evidence="1 7">
        <text>dTDP-alpha-D-glucose = dTDP-4-dehydro-6-deoxy-alpha-D-glucose + H2O</text>
        <dbReference type="Rhea" id="RHEA:17221"/>
        <dbReference type="ChEBI" id="CHEBI:15377"/>
        <dbReference type="ChEBI" id="CHEBI:57477"/>
        <dbReference type="ChEBI" id="CHEBI:57649"/>
        <dbReference type="EC" id="4.2.1.46"/>
    </reaction>
</comment>
<dbReference type="HOGENOM" id="CLU_007383_1_14_12"/>
<dbReference type="Gene3D" id="3.40.50.720">
    <property type="entry name" value="NAD(P)-binding Rossmann-like Domain"/>
    <property type="match status" value="1"/>
</dbReference>
<dbReference type="SUPFAM" id="SSF51735">
    <property type="entry name" value="NAD(P)-binding Rossmann-fold domains"/>
    <property type="match status" value="1"/>
</dbReference>
<dbReference type="PROSITE" id="PS51257">
    <property type="entry name" value="PROKAR_LIPOPROTEIN"/>
    <property type="match status" value="1"/>
</dbReference>
<comment type="similarity">
    <text evidence="3 7">Belongs to the NAD(P)-dependent epimerase/dehydratase family. dTDP-glucose dehydratase subfamily.</text>
</comment>
<dbReference type="GO" id="GO:0008460">
    <property type="term" value="F:dTDP-glucose 4,6-dehydratase activity"/>
    <property type="evidence" value="ECO:0007669"/>
    <property type="project" value="UniProtKB-EC"/>
</dbReference>
<evidence type="ECO:0000256" key="7">
    <source>
        <dbReference type="RuleBase" id="RU004473"/>
    </source>
</evidence>
<proteinExistence type="inferred from homology"/>
<evidence type="ECO:0000256" key="5">
    <source>
        <dbReference type="ARBA" id="ARBA00023027"/>
    </source>
</evidence>
<dbReference type="eggNOG" id="COG1088">
    <property type="taxonomic scope" value="Bacteria"/>
</dbReference>
<dbReference type="NCBIfam" id="TIGR01181">
    <property type="entry name" value="dTDP_gluc_dehyt"/>
    <property type="match status" value="1"/>
</dbReference>
<dbReference type="STRING" id="906968.Trebr_0371"/>
<comment type="cofactor">
    <cofactor evidence="2 7">
        <name>NAD(+)</name>
        <dbReference type="ChEBI" id="CHEBI:57540"/>
    </cofactor>
</comment>
<dbReference type="CDD" id="cd05246">
    <property type="entry name" value="dTDP_GD_SDR_e"/>
    <property type="match status" value="1"/>
</dbReference>
<keyword evidence="6 7" id="KW-0456">Lyase</keyword>
<dbReference type="RefSeq" id="WP_013757537.1">
    <property type="nucleotide sequence ID" value="NC_015500.1"/>
</dbReference>
<keyword evidence="5" id="KW-0520">NAD</keyword>
<dbReference type="InterPro" id="IPR036291">
    <property type="entry name" value="NAD(P)-bd_dom_sf"/>
</dbReference>
<dbReference type="GO" id="GO:0009225">
    <property type="term" value="P:nucleotide-sugar metabolic process"/>
    <property type="evidence" value="ECO:0007669"/>
    <property type="project" value="InterPro"/>
</dbReference>
<keyword evidence="10" id="KW-1185">Reference proteome</keyword>
<evidence type="ECO:0000256" key="4">
    <source>
        <dbReference type="ARBA" id="ARBA00011990"/>
    </source>
</evidence>
<dbReference type="AlphaFoldDB" id="F4LN32"/>
<evidence type="ECO:0000256" key="6">
    <source>
        <dbReference type="ARBA" id="ARBA00023239"/>
    </source>
</evidence>
<accession>F4LN32</accession>
<dbReference type="EC" id="4.2.1.46" evidence="4 7"/>
<evidence type="ECO:0000313" key="9">
    <source>
        <dbReference type="EMBL" id="AEE15818.1"/>
    </source>
</evidence>
<evidence type="ECO:0000259" key="8">
    <source>
        <dbReference type="Pfam" id="PF16363"/>
    </source>
</evidence>
<feature type="domain" description="NAD(P)-binding" evidence="8">
    <location>
        <begin position="10"/>
        <end position="363"/>
    </location>
</feature>
<organism evidence="9 10">
    <name type="scientific">Treponema brennaborense (strain DSM 12168 / CIP 105900 / DD5/3)</name>
    <dbReference type="NCBI Taxonomy" id="906968"/>
    <lineage>
        <taxon>Bacteria</taxon>
        <taxon>Pseudomonadati</taxon>
        <taxon>Spirochaetota</taxon>
        <taxon>Spirochaetia</taxon>
        <taxon>Spirochaetales</taxon>
        <taxon>Treponemataceae</taxon>
        <taxon>Treponema</taxon>
    </lineage>
</organism>
<evidence type="ECO:0000256" key="2">
    <source>
        <dbReference type="ARBA" id="ARBA00001911"/>
    </source>
</evidence>
<dbReference type="Gene3D" id="3.90.25.10">
    <property type="entry name" value="UDP-galactose 4-epimerase, domain 1"/>
    <property type="match status" value="1"/>
</dbReference>
<dbReference type="InterPro" id="IPR005888">
    <property type="entry name" value="dTDP_Gluc_deHydtase"/>
</dbReference>